<dbReference type="OrthoDB" id="1706183at2"/>
<dbReference type="AlphaFoldDB" id="A0A0A1SKE9"/>
<dbReference type="Proteomes" id="UP000032811">
    <property type="component" value="Chromosome 1"/>
</dbReference>
<organism evidence="12 14">
    <name type="scientific">Paraclostridium sordellii</name>
    <name type="common">Clostridium sordellii</name>
    <dbReference type="NCBI Taxonomy" id="1505"/>
    <lineage>
        <taxon>Bacteria</taxon>
        <taxon>Bacillati</taxon>
        <taxon>Bacillota</taxon>
        <taxon>Clostridia</taxon>
        <taxon>Peptostreptococcales</taxon>
        <taxon>Peptostreptococcaceae</taxon>
        <taxon>Paraclostridium</taxon>
    </lineage>
</organism>
<sequence>MKKKSKAERQHELVEMLKNDPFYTDEELASVFDVSIQTIRLDRLTLNIPELRERVKQIAETETSKVKTLGIKEITGEIIDLSVGQLGISMLDITEDMIYSKTGTLKDEYIFSLANSLAMAIIDAPQVIMRFANIKTLKHIQQKDRLIAKAEIYKNVDKKHYVKVVVNNKAQEQIFRGKFIFEELV</sequence>
<dbReference type="InterPro" id="IPR001034">
    <property type="entry name" value="DeoR_HTH"/>
</dbReference>
<evidence type="ECO:0000313" key="10">
    <source>
        <dbReference type="EMBL" id="CEJ74790.1"/>
    </source>
</evidence>
<evidence type="ECO:0000313" key="14">
    <source>
        <dbReference type="Proteomes" id="UP000049127"/>
    </source>
</evidence>
<evidence type="ECO:0000256" key="4">
    <source>
        <dbReference type="ARBA" id="ARBA00023015"/>
    </source>
</evidence>
<keyword evidence="1" id="KW-0678">Repressor</keyword>
<dbReference type="InterPro" id="IPR036388">
    <property type="entry name" value="WH-like_DNA-bd_sf"/>
</dbReference>
<dbReference type="PIRSF" id="PIRSF037733">
    <property type="entry name" value="Transcription_factor_FapR"/>
    <property type="match status" value="1"/>
</dbReference>
<evidence type="ECO:0000313" key="11">
    <source>
        <dbReference type="EMBL" id="CEO34234.1"/>
    </source>
</evidence>
<dbReference type="InterPro" id="IPR029069">
    <property type="entry name" value="HotDog_dom_sf"/>
</dbReference>
<dbReference type="GO" id="GO:0006633">
    <property type="term" value="P:fatty acid biosynthetic process"/>
    <property type="evidence" value="ECO:0007669"/>
    <property type="project" value="UniProtKB-KW"/>
</dbReference>
<dbReference type="Proteomes" id="UP000049685">
    <property type="component" value="Unassembled WGS sequence"/>
</dbReference>
<dbReference type="InterPro" id="IPR036390">
    <property type="entry name" value="WH_DNA-bd_sf"/>
</dbReference>
<dbReference type="GO" id="GO:0045717">
    <property type="term" value="P:negative regulation of fatty acid biosynthetic process"/>
    <property type="evidence" value="ECO:0007669"/>
    <property type="project" value="InterPro"/>
</dbReference>
<evidence type="ECO:0000259" key="9">
    <source>
        <dbReference type="Pfam" id="PF08220"/>
    </source>
</evidence>
<dbReference type="Pfam" id="PF08220">
    <property type="entry name" value="HTH_DeoR"/>
    <property type="match status" value="1"/>
</dbReference>
<evidence type="ECO:0000313" key="12">
    <source>
        <dbReference type="EMBL" id="CEQ04687.1"/>
    </source>
</evidence>
<evidence type="ECO:0000256" key="1">
    <source>
        <dbReference type="ARBA" id="ARBA00022491"/>
    </source>
</evidence>
<evidence type="ECO:0000256" key="6">
    <source>
        <dbReference type="ARBA" id="ARBA00023125"/>
    </source>
</evidence>
<feature type="domain" description="HTH deoR-type" evidence="9">
    <location>
        <begin position="9"/>
        <end position="42"/>
    </location>
</feature>
<evidence type="ECO:0000256" key="7">
    <source>
        <dbReference type="ARBA" id="ARBA00023160"/>
    </source>
</evidence>
<reference evidence="11" key="2">
    <citation type="submission" date="2015-01" db="EMBL/GenBank/DDBJ databases">
        <authorList>
            <person name="Aslett M.A."/>
            <person name="De Silva N."/>
        </authorList>
    </citation>
    <scope>NUCLEOTIDE SEQUENCE</scope>
    <source>
        <strain evidence="10 13">ATCC9714</strain>
        <strain evidence="11">UMC4404</strain>
    </source>
</reference>
<dbReference type="EMBL" id="CDNY01000014">
    <property type="protein sequence ID" value="CEO34234.1"/>
    <property type="molecule type" value="Genomic_DNA"/>
</dbReference>
<dbReference type="EMBL" id="CEKZ01000014">
    <property type="protein sequence ID" value="CEQ04687.1"/>
    <property type="molecule type" value="Genomic_DNA"/>
</dbReference>
<accession>A0A0A1SKE9</accession>
<dbReference type="SUPFAM" id="SSF54637">
    <property type="entry name" value="Thioesterase/thiol ester dehydrase-isomerase"/>
    <property type="match status" value="1"/>
</dbReference>
<evidence type="ECO:0000256" key="5">
    <source>
        <dbReference type="ARBA" id="ARBA00023098"/>
    </source>
</evidence>
<dbReference type="GeneID" id="97538501"/>
<keyword evidence="5" id="KW-0443">Lipid metabolism</keyword>
<keyword evidence="3" id="KW-0276">Fatty acid metabolism</keyword>
<keyword evidence="2" id="KW-0444">Lipid biosynthesis</keyword>
<dbReference type="PATRIC" id="fig|1505.7.peg.2617"/>
<dbReference type="SUPFAM" id="SSF46785">
    <property type="entry name" value="Winged helix' DNA-binding domain"/>
    <property type="match status" value="1"/>
</dbReference>
<dbReference type="GO" id="GO:0045892">
    <property type="term" value="P:negative regulation of DNA-templated transcription"/>
    <property type="evidence" value="ECO:0007669"/>
    <property type="project" value="InterPro"/>
</dbReference>
<dbReference type="KEGG" id="psor:RSJ16_14640"/>
<dbReference type="EMBL" id="LN679998">
    <property type="protein sequence ID" value="CEJ74790.1"/>
    <property type="molecule type" value="Genomic_DNA"/>
</dbReference>
<dbReference type="Gene3D" id="1.10.10.10">
    <property type="entry name" value="Winged helix-like DNA-binding domain superfamily/Winged helix DNA-binding domain"/>
    <property type="match status" value="1"/>
</dbReference>
<evidence type="ECO:0000256" key="2">
    <source>
        <dbReference type="ARBA" id="ARBA00022516"/>
    </source>
</evidence>
<name>A0A0A1SKE9_PARSO</name>
<keyword evidence="4" id="KW-0805">Transcription regulation</keyword>
<evidence type="ECO:0000313" key="15">
    <source>
        <dbReference type="Proteomes" id="UP000049685"/>
    </source>
</evidence>
<evidence type="ECO:0000256" key="3">
    <source>
        <dbReference type="ARBA" id="ARBA00022832"/>
    </source>
</evidence>
<protein>
    <submittedName>
        <fullName evidence="12">Fatty acid biosynthesis transcriptional regulator</fullName>
    </submittedName>
    <submittedName>
        <fullName evidence="10">Transcriptional regulator, DeoR family (Fatty acid and phospholipid biosynthesis regulator)</fullName>
    </submittedName>
</protein>
<dbReference type="eggNOG" id="COG1349">
    <property type="taxonomic scope" value="Bacteria"/>
</dbReference>
<dbReference type="Proteomes" id="UP000049127">
    <property type="component" value="Unassembled WGS sequence"/>
</dbReference>
<proteinExistence type="predicted"/>
<dbReference type="RefSeq" id="WP_021129193.1">
    <property type="nucleotide sequence ID" value="NZ_CABJBQ010000001.1"/>
</dbReference>
<keyword evidence="13" id="KW-1185">Reference proteome</keyword>
<reference evidence="14 15" key="1">
    <citation type="submission" date="2015-01" db="EMBL/GenBank/DDBJ databases">
        <authorList>
            <person name="Aslett A.Martin."/>
            <person name="De Silva Nishadi"/>
        </authorList>
    </citation>
    <scope>NUCLEOTIDE SEQUENCE [LARGE SCALE GENOMIC DNA]</scope>
    <source>
        <strain evidence="12 14">R28058</strain>
        <strain evidence="15">UMC4404</strain>
    </source>
</reference>
<dbReference type="Gene3D" id="3.10.129.10">
    <property type="entry name" value="Hotdog Thioesterase"/>
    <property type="match status" value="1"/>
</dbReference>
<dbReference type="GO" id="GO:0003677">
    <property type="term" value="F:DNA binding"/>
    <property type="evidence" value="ECO:0007669"/>
    <property type="project" value="UniProtKB-KW"/>
</dbReference>
<keyword evidence="6" id="KW-0238">DNA-binding</keyword>
<dbReference type="GO" id="GO:0003700">
    <property type="term" value="F:DNA-binding transcription factor activity"/>
    <property type="evidence" value="ECO:0007669"/>
    <property type="project" value="InterPro"/>
</dbReference>
<keyword evidence="8" id="KW-0804">Transcription</keyword>
<dbReference type="NCBIfam" id="NF003359">
    <property type="entry name" value="PRK04424.1"/>
    <property type="match status" value="1"/>
</dbReference>
<evidence type="ECO:0000256" key="8">
    <source>
        <dbReference type="ARBA" id="ARBA00023163"/>
    </source>
</evidence>
<evidence type="ECO:0000313" key="13">
    <source>
        <dbReference type="Proteomes" id="UP000032811"/>
    </source>
</evidence>
<keyword evidence="7" id="KW-0275">Fatty acid biosynthesis</keyword>
<gene>
    <name evidence="12" type="primary">fapR</name>
    <name evidence="10" type="ORF">ATCC9714_26781</name>
    <name evidence="12" type="ORF">R28058_24051</name>
    <name evidence="11" type="ORF">UMC4404_19961</name>
</gene>
<dbReference type="InterPro" id="IPR017275">
    <property type="entry name" value="Transcription_factor_FapR"/>
</dbReference>